<feature type="transmembrane region" description="Helical" evidence="1">
    <location>
        <begin position="69"/>
        <end position="94"/>
    </location>
</feature>
<proteinExistence type="predicted"/>
<keyword evidence="3" id="KW-1185">Reference proteome</keyword>
<evidence type="ECO:0000256" key="1">
    <source>
        <dbReference type="SAM" id="Phobius"/>
    </source>
</evidence>
<evidence type="ECO:0000313" key="2">
    <source>
        <dbReference type="EMBL" id="MDT0467814.1"/>
    </source>
</evidence>
<keyword evidence="1" id="KW-1133">Transmembrane helix</keyword>
<feature type="transmembrane region" description="Helical" evidence="1">
    <location>
        <begin position="115"/>
        <end position="134"/>
    </location>
</feature>
<dbReference type="RefSeq" id="WP_311699263.1">
    <property type="nucleotide sequence ID" value="NZ_JAVREY010000060.1"/>
</dbReference>
<gene>
    <name evidence="2" type="ORF">RM764_33290</name>
</gene>
<accession>A0ABU2U3S3</accession>
<dbReference type="Pfam" id="PF10011">
    <property type="entry name" value="DUF2254"/>
    <property type="match status" value="1"/>
</dbReference>
<keyword evidence="1" id="KW-0812">Transmembrane</keyword>
<protein>
    <submittedName>
        <fullName evidence="2">DUF2254 domain-containing protein</fullName>
    </submittedName>
</protein>
<reference evidence="3" key="1">
    <citation type="submission" date="2023-07" db="EMBL/GenBank/DDBJ databases">
        <title>30 novel species of actinomycetes from the DSMZ collection.</title>
        <authorList>
            <person name="Nouioui I."/>
        </authorList>
    </citation>
    <scope>NUCLEOTIDE SEQUENCE [LARGE SCALE GENOMIC DNA]</scope>
    <source>
        <strain evidence="3">DSM 41699</strain>
    </source>
</reference>
<feature type="transmembrane region" description="Helical" evidence="1">
    <location>
        <begin position="21"/>
        <end position="49"/>
    </location>
</feature>
<dbReference type="EMBL" id="JAVREY010000060">
    <property type="protein sequence ID" value="MDT0467814.1"/>
    <property type="molecule type" value="Genomic_DNA"/>
</dbReference>
<evidence type="ECO:0000313" key="3">
    <source>
        <dbReference type="Proteomes" id="UP001183809"/>
    </source>
</evidence>
<comment type="caution">
    <text evidence="2">The sequence shown here is derived from an EMBL/GenBank/DDBJ whole genome shotgun (WGS) entry which is preliminary data.</text>
</comment>
<sequence>MTLWRWVRQHWEWRREALRTNLWLVPSLEVIGAVALFAVTYLIDAASYAGHVTLPSWVMAGTADSGRQILIVIAGALVTVVGVVFSVIIVALSLASTQFGPRMLRTFIRDRGAQFTLGTYVSTFAYALLVLISIEPGPHGDFVPHLSITVAMAGMGLDVAVLIYFIHHITVEIQLPRVIARIAAELSKAITEQGGTGRRGTPSPVAGDSVQEWLGRLEQSSGVVCVHRSGYLQFIRHQSLVRIAAKADAVILLPYRPGHFLVAGSGMARVWPPEAAPVVQRHLAKAGVTGHSRTLSQDVSFGVDQLVEIALRALSPAVNDTFTALTCIDWLGSSLCQITDDWRPSGVHRDAQGMIRVISTEAGYDRLVQRSFEKIRQAGAGVPAVMIRQLESLAKIMERTTTAEQRALLLHQAEMIHEATPSVPESADRDDVTRRYEALRAMHAERATSSAG</sequence>
<dbReference type="InterPro" id="IPR018723">
    <property type="entry name" value="DUF2254_membrane"/>
</dbReference>
<name>A0ABU2U3S3_9ACTN</name>
<feature type="transmembrane region" description="Helical" evidence="1">
    <location>
        <begin position="146"/>
        <end position="167"/>
    </location>
</feature>
<dbReference type="Proteomes" id="UP001183809">
    <property type="component" value="Unassembled WGS sequence"/>
</dbReference>
<organism evidence="2 3">
    <name type="scientific">Streptomyces gibsoniae</name>
    <dbReference type="NCBI Taxonomy" id="3075529"/>
    <lineage>
        <taxon>Bacteria</taxon>
        <taxon>Bacillati</taxon>
        <taxon>Actinomycetota</taxon>
        <taxon>Actinomycetes</taxon>
        <taxon>Kitasatosporales</taxon>
        <taxon>Streptomycetaceae</taxon>
        <taxon>Streptomyces</taxon>
    </lineage>
</organism>
<keyword evidence="1" id="KW-0472">Membrane</keyword>